<dbReference type="InterPro" id="IPR022085">
    <property type="entry name" value="OpdG"/>
</dbReference>
<dbReference type="EMBL" id="JMSE01001337">
    <property type="protein sequence ID" value="KDN62288.1"/>
    <property type="molecule type" value="Genomic_DNA"/>
</dbReference>
<evidence type="ECO:0000313" key="1">
    <source>
        <dbReference type="EMBL" id="KDN62288.1"/>
    </source>
</evidence>
<accession>A0A066WZH3</accession>
<dbReference type="HOGENOM" id="CLU_035263_2_1_1"/>
<proteinExistence type="predicted"/>
<keyword evidence="2" id="KW-1185">Reference proteome</keyword>
<dbReference type="OMA" id="WRELPIW"/>
<dbReference type="InterPro" id="IPR053204">
    <property type="entry name" value="Oxopyrrolidines_Biosynth-assoc"/>
</dbReference>
<organism evidence="1 2">
    <name type="scientific">Colletotrichum sublineola</name>
    <name type="common">Sorghum anthracnose fungus</name>
    <dbReference type="NCBI Taxonomy" id="1173701"/>
    <lineage>
        <taxon>Eukaryota</taxon>
        <taxon>Fungi</taxon>
        <taxon>Dikarya</taxon>
        <taxon>Ascomycota</taxon>
        <taxon>Pezizomycotina</taxon>
        <taxon>Sordariomycetes</taxon>
        <taxon>Hypocreomycetidae</taxon>
        <taxon>Glomerellales</taxon>
        <taxon>Glomerellaceae</taxon>
        <taxon>Colletotrichum</taxon>
        <taxon>Colletotrichum graminicola species complex</taxon>
    </lineage>
</organism>
<gene>
    <name evidence="1" type="ORF">CSUB01_08348</name>
</gene>
<sequence length="270" mass="30544">MAQEINLETVAEQNTTESQREIFDVVQKHLQSAGNAHQDPSALAAAIQQLAASRSSRDAMSGFLWDLWMVIVDLAYIIPPDHPWQDTLTCAIQTLRQTGGHIGDTDQSDDTLLWEGLPHLADYLLDKWLDPTELDEWTTQDVAAWRNLNSFAARLTTEDFSPWLNFPAWQLQGALDEPLDGGPVLEARLWVVTEWVARCGDLVFRDAISSENDGDAAGEQTAEGGRDRLRRWKERLSEVLRDKERSGLDALLVERVEQAVREMEEFESEE</sequence>
<dbReference type="AlphaFoldDB" id="A0A066WZH3"/>
<name>A0A066WZH3_COLSU</name>
<dbReference type="OrthoDB" id="3350591at2759"/>
<dbReference type="Pfam" id="PF12311">
    <property type="entry name" value="DUF3632"/>
    <property type="match status" value="1"/>
</dbReference>
<protein>
    <submittedName>
        <fullName evidence="1">Uncharacterized protein</fullName>
    </submittedName>
</protein>
<dbReference type="STRING" id="1173701.A0A066WZH3"/>
<comment type="caution">
    <text evidence="1">The sequence shown here is derived from an EMBL/GenBank/DDBJ whole genome shotgun (WGS) entry which is preliminary data.</text>
</comment>
<evidence type="ECO:0000313" key="2">
    <source>
        <dbReference type="Proteomes" id="UP000027238"/>
    </source>
</evidence>
<dbReference type="PANTHER" id="PTHR38797">
    <property type="entry name" value="NUCLEAR PORE COMPLEX PROTEIN NUP85-RELATED"/>
    <property type="match status" value="1"/>
</dbReference>
<dbReference type="eggNOG" id="ENOG502S7Q5">
    <property type="taxonomic scope" value="Eukaryota"/>
</dbReference>
<reference evidence="2" key="1">
    <citation type="journal article" date="2014" name="Genome Announc.">
        <title>Draft genome sequence of Colletotrichum sublineola, a destructive pathogen of cultivated sorghum.</title>
        <authorList>
            <person name="Baroncelli R."/>
            <person name="Sanz-Martin J.M."/>
            <person name="Rech G.E."/>
            <person name="Sukno S.A."/>
            <person name="Thon M.R."/>
        </authorList>
    </citation>
    <scope>NUCLEOTIDE SEQUENCE [LARGE SCALE GENOMIC DNA]</scope>
    <source>
        <strain evidence="2">TX430BB</strain>
    </source>
</reference>
<dbReference type="Proteomes" id="UP000027238">
    <property type="component" value="Unassembled WGS sequence"/>
</dbReference>
<dbReference type="PANTHER" id="PTHR38797:SF4">
    <property type="entry name" value="NUCLEAR PORE COMPLEX PROTEIN NUP85"/>
    <property type="match status" value="1"/>
</dbReference>